<feature type="domain" description="Histidine kinase" evidence="7">
    <location>
        <begin position="442"/>
        <end position="647"/>
    </location>
</feature>
<protein>
    <recommendedName>
        <fullName evidence="2">histidine kinase</fullName>
        <ecNumber evidence="2">2.7.13.3</ecNumber>
    </recommendedName>
</protein>
<dbReference type="AlphaFoldDB" id="A0A9D8KJI0"/>
<dbReference type="InterPro" id="IPR011006">
    <property type="entry name" value="CheY-like_superfamily"/>
</dbReference>
<keyword evidence="3" id="KW-0597">Phosphoprotein</keyword>
<dbReference type="Proteomes" id="UP000809273">
    <property type="component" value="Unassembled WGS sequence"/>
</dbReference>
<gene>
    <name evidence="10" type="ORF">JW984_16125</name>
</gene>
<feature type="region of interest" description="Disordered" evidence="6">
    <location>
        <begin position="131"/>
        <end position="158"/>
    </location>
</feature>
<feature type="domain" description="PAS" evidence="8">
    <location>
        <begin position="160"/>
        <end position="217"/>
    </location>
</feature>
<dbReference type="CDD" id="cd00075">
    <property type="entry name" value="HATPase"/>
    <property type="match status" value="1"/>
</dbReference>
<evidence type="ECO:0000313" key="11">
    <source>
        <dbReference type="Proteomes" id="UP000809273"/>
    </source>
</evidence>
<dbReference type="PANTHER" id="PTHR43304">
    <property type="entry name" value="PHYTOCHROME-LIKE PROTEIN CPH1"/>
    <property type="match status" value="1"/>
</dbReference>
<dbReference type="Gene3D" id="3.30.565.10">
    <property type="entry name" value="Histidine kinase-like ATPase, C-terminal domain"/>
    <property type="match status" value="1"/>
</dbReference>
<evidence type="ECO:0000259" key="9">
    <source>
        <dbReference type="PROSITE" id="PS50113"/>
    </source>
</evidence>
<dbReference type="InterPro" id="IPR035965">
    <property type="entry name" value="PAS-like_dom_sf"/>
</dbReference>
<dbReference type="SUPFAM" id="SSF55874">
    <property type="entry name" value="ATPase domain of HSP90 chaperone/DNA topoisomerase II/histidine kinase"/>
    <property type="match status" value="1"/>
</dbReference>
<dbReference type="PROSITE" id="PS50113">
    <property type="entry name" value="PAC"/>
    <property type="match status" value="2"/>
</dbReference>
<proteinExistence type="predicted"/>
<dbReference type="SMART" id="SM00387">
    <property type="entry name" value="HATPase_c"/>
    <property type="match status" value="1"/>
</dbReference>
<dbReference type="SMART" id="SM00091">
    <property type="entry name" value="PAS"/>
    <property type="match status" value="2"/>
</dbReference>
<dbReference type="PROSITE" id="PS50112">
    <property type="entry name" value="PAS"/>
    <property type="match status" value="1"/>
</dbReference>
<feature type="domain" description="PAC" evidence="9">
    <location>
        <begin position="231"/>
        <end position="281"/>
    </location>
</feature>
<dbReference type="Pfam" id="PF08448">
    <property type="entry name" value="PAS_4"/>
    <property type="match status" value="2"/>
</dbReference>
<evidence type="ECO:0000256" key="6">
    <source>
        <dbReference type="SAM" id="MobiDB-lite"/>
    </source>
</evidence>
<keyword evidence="4" id="KW-0808">Transferase</keyword>
<reference evidence="10" key="1">
    <citation type="journal article" date="2021" name="Environ. Microbiol.">
        <title>Genomic characterization of three novel Desulfobacterota classes expand the metabolic and phylogenetic diversity of the phylum.</title>
        <authorList>
            <person name="Murphy C.L."/>
            <person name="Biggerstaff J."/>
            <person name="Eichhorn A."/>
            <person name="Ewing E."/>
            <person name="Shahan R."/>
            <person name="Soriano D."/>
            <person name="Stewart S."/>
            <person name="VanMol K."/>
            <person name="Walker R."/>
            <person name="Walters P."/>
            <person name="Elshahed M.S."/>
            <person name="Youssef N.H."/>
        </authorList>
    </citation>
    <scope>NUCLEOTIDE SEQUENCE</scope>
    <source>
        <strain evidence="10">Zod_Metabat.24</strain>
    </source>
</reference>
<evidence type="ECO:0000256" key="5">
    <source>
        <dbReference type="ARBA" id="ARBA00022777"/>
    </source>
</evidence>
<evidence type="ECO:0000256" key="1">
    <source>
        <dbReference type="ARBA" id="ARBA00000085"/>
    </source>
</evidence>
<dbReference type="PRINTS" id="PR00344">
    <property type="entry name" value="BCTRLSENSOR"/>
</dbReference>
<evidence type="ECO:0000256" key="4">
    <source>
        <dbReference type="ARBA" id="ARBA00022679"/>
    </source>
</evidence>
<dbReference type="SUPFAM" id="SSF52172">
    <property type="entry name" value="CheY-like"/>
    <property type="match status" value="1"/>
</dbReference>
<evidence type="ECO:0000256" key="2">
    <source>
        <dbReference type="ARBA" id="ARBA00012438"/>
    </source>
</evidence>
<dbReference type="GO" id="GO:0004673">
    <property type="term" value="F:protein histidine kinase activity"/>
    <property type="evidence" value="ECO:0007669"/>
    <property type="project" value="UniProtKB-EC"/>
</dbReference>
<evidence type="ECO:0000256" key="3">
    <source>
        <dbReference type="ARBA" id="ARBA00022553"/>
    </source>
</evidence>
<dbReference type="CDD" id="cd00130">
    <property type="entry name" value="PAS"/>
    <property type="match status" value="2"/>
</dbReference>
<dbReference type="EC" id="2.7.13.3" evidence="2"/>
<keyword evidence="5" id="KW-0418">Kinase</keyword>
<dbReference type="InterPro" id="IPR036890">
    <property type="entry name" value="HATPase_C_sf"/>
</dbReference>
<dbReference type="InterPro" id="IPR005467">
    <property type="entry name" value="His_kinase_dom"/>
</dbReference>
<dbReference type="Pfam" id="PF02518">
    <property type="entry name" value="HATPase_c"/>
    <property type="match status" value="1"/>
</dbReference>
<comment type="catalytic activity">
    <reaction evidence="1">
        <text>ATP + protein L-histidine = ADP + protein N-phospho-L-histidine.</text>
        <dbReference type="EC" id="2.7.13.3"/>
    </reaction>
</comment>
<evidence type="ECO:0000313" key="10">
    <source>
        <dbReference type="EMBL" id="MBN1574725.1"/>
    </source>
</evidence>
<evidence type="ECO:0000259" key="7">
    <source>
        <dbReference type="PROSITE" id="PS50109"/>
    </source>
</evidence>
<dbReference type="InterPro" id="IPR003594">
    <property type="entry name" value="HATPase_dom"/>
</dbReference>
<dbReference type="InterPro" id="IPR000700">
    <property type="entry name" value="PAS-assoc_C"/>
</dbReference>
<dbReference type="Gene3D" id="3.40.50.2300">
    <property type="match status" value="1"/>
</dbReference>
<dbReference type="InterPro" id="IPR004358">
    <property type="entry name" value="Sig_transdc_His_kin-like_C"/>
</dbReference>
<dbReference type="InterPro" id="IPR052162">
    <property type="entry name" value="Sensor_kinase/Photoreceptor"/>
</dbReference>
<dbReference type="SUPFAM" id="SSF55785">
    <property type="entry name" value="PYP-like sensor domain (PAS domain)"/>
    <property type="match status" value="2"/>
</dbReference>
<dbReference type="PANTHER" id="PTHR43304:SF1">
    <property type="entry name" value="PAC DOMAIN-CONTAINING PROTEIN"/>
    <property type="match status" value="1"/>
</dbReference>
<dbReference type="PROSITE" id="PS50109">
    <property type="entry name" value="HIS_KIN"/>
    <property type="match status" value="1"/>
</dbReference>
<dbReference type="NCBIfam" id="TIGR00229">
    <property type="entry name" value="sensory_box"/>
    <property type="match status" value="1"/>
</dbReference>
<comment type="caution">
    <text evidence="10">The sequence shown here is derived from an EMBL/GenBank/DDBJ whole genome shotgun (WGS) entry which is preliminary data.</text>
</comment>
<feature type="domain" description="PAC" evidence="9">
    <location>
        <begin position="351"/>
        <end position="404"/>
    </location>
</feature>
<dbReference type="EMBL" id="JAFGIX010000086">
    <property type="protein sequence ID" value="MBN1574725.1"/>
    <property type="molecule type" value="Genomic_DNA"/>
</dbReference>
<organism evidence="10 11">
    <name type="scientific">Candidatus Zymogenus saltonus</name>
    <dbReference type="NCBI Taxonomy" id="2844893"/>
    <lineage>
        <taxon>Bacteria</taxon>
        <taxon>Deltaproteobacteria</taxon>
        <taxon>Candidatus Zymogenia</taxon>
        <taxon>Candidatus Zymogeniales</taxon>
        <taxon>Candidatus Zymogenaceae</taxon>
        <taxon>Candidatus Zymogenus</taxon>
    </lineage>
</organism>
<accession>A0A9D8KJI0</accession>
<dbReference type="Gene3D" id="1.10.287.130">
    <property type="match status" value="1"/>
</dbReference>
<evidence type="ECO:0000259" key="8">
    <source>
        <dbReference type="PROSITE" id="PS50112"/>
    </source>
</evidence>
<dbReference type="Gene3D" id="3.30.450.20">
    <property type="entry name" value="PAS domain"/>
    <property type="match status" value="2"/>
</dbReference>
<name>A0A9D8KJI0_9DELT</name>
<dbReference type="InterPro" id="IPR000014">
    <property type="entry name" value="PAS"/>
</dbReference>
<sequence length="647" mass="72203">MNGSNSPRILYLGKDESLSSYIKEETARKEYLFESAKNRDEGLSTIIGNVFDIVAVDHDLENEESLNLIEDLAFGGILPPTIYFARKGTESAIARVLELGVENYIVKDRKRKYLELVPALIDNILKRGKPVKEETRSTTKPADIKKEGVSRIEKERESRAEKEKTAILDSLSEMVMFIGKDMNVIWANNAVAEFAKITQRELVGHRCYHVILNNLDPCVGCPIVEAQKTRKSKEAEIISEDGKAWFVRAYPVLDDNGEVEGVVEVKTDITAQKEWEGMLKQASGEWRTTFDSITDMVAIIGKDYKFIKVNMALADSFNMKPKEIVGKKCYELLQGHDAPCQDCPHEEAILNGKGVQIDKYDDRVKAYLHISVSPIFDDGGVVMGSAIIFKDITQQKEAEERLNQYSKHFKQMVGGLTKELKEAPGLLVDKTRNTVLRQFARGVGNELRGPLEIISEKVFSLKKKISKDDEAAQKVLEVITSEIKKTEQIMLLLLYFARPKTPDKKEVEVHKLVQRVLEKYPPSGNVKVITDVSDKLPRVFVDPLQTGQVINNLIINADQSMPNGGELKIIAKSNDNAILLSISDNGPGIPKKDLKKLFDPLSTTRAGKMGIGLAISKNLIESNGGSISVSSKEGEYSTFTIVLPTKE</sequence>
<dbReference type="InterPro" id="IPR013656">
    <property type="entry name" value="PAS_4"/>
</dbReference>
<reference evidence="10" key="2">
    <citation type="submission" date="2021-01" db="EMBL/GenBank/DDBJ databases">
        <authorList>
            <person name="Hahn C.R."/>
            <person name="Youssef N.H."/>
            <person name="Elshahed M."/>
        </authorList>
    </citation>
    <scope>NUCLEOTIDE SEQUENCE</scope>
    <source>
        <strain evidence="10">Zod_Metabat.24</strain>
    </source>
</reference>